<proteinExistence type="predicted"/>
<accession>A0A4Z2ELI4</accession>
<name>A0A4Z2ELI4_9TELE</name>
<keyword evidence="3" id="KW-1185">Reference proteome</keyword>
<sequence>MGREGGKEGGKRRGGENETLGSVVGEIALLATHSNVQKHRYHHSLPSSPYSSTAGPDRQRLPPSSTLSSEYLNQGGPTKVLLVICNTAGSGQQGVR</sequence>
<evidence type="ECO:0000313" key="2">
    <source>
        <dbReference type="EMBL" id="TNN29222.1"/>
    </source>
</evidence>
<feature type="compositionally biased region" description="Polar residues" evidence="1">
    <location>
        <begin position="62"/>
        <end position="73"/>
    </location>
</feature>
<dbReference type="EMBL" id="SRLO01005914">
    <property type="protein sequence ID" value="TNN29222.1"/>
    <property type="molecule type" value="Genomic_DNA"/>
</dbReference>
<reference evidence="2 3" key="1">
    <citation type="submission" date="2019-03" db="EMBL/GenBank/DDBJ databases">
        <title>First draft genome of Liparis tanakae, snailfish: a comprehensive survey of snailfish specific genes.</title>
        <authorList>
            <person name="Kim W."/>
            <person name="Song I."/>
            <person name="Jeong J.-H."/>
            <person name="Kim D."/>
            <person name="Kim S."/>
            <person name="Ryu S."/>
            <person name="Song J.Y."/>
            <person name="Lee S.K."/>
        </authorList>
    </citation>
    <scope>NUCLEOTIDE SEQUENCE [LARGE SCALE GENOMIC DNA]</scope>
    <source>
        <tissue evidence="2">Muscle</tissue>
    </source>
</reference>
<dbReference type="Proteomes" id="UP000314294">
    <property type="component" value="Unassembled WGS sequence"/>
</dbReference>
<comment type="caution">
    <text evidence="2">The sequence shown here is derived from an EMBL/GenBank/DDBJ whole genome shotgun (WGS) entry which is preliminary data.</text>
</comment>
<dbReference type="AlphaFoldDB" id="A0A4Z2ELI4"/>
<feature type="compositionally biased region" description="Basic and acidic residues" evidence="1">
    <location>
        <begin position="1"/>
        <end position="16"/>
    </location>
</feature>
<organism evidence="2 3">
    <name type="scientific">Liparis tanakae</name>
    <name type="common">Tanaka's snailfish</name>
    <dbReference type="NCBI Taxonomy" id="230148"/>
    <lineage>
        <taxon>Eukaryota</taxon>
        <taxon>Metazoa</taxon>
        <taxon>Chordata</taxon>
        <taxon>Craniata</taxon>
        <taxon>Vertebrata</taxon>
        <taxon>Euteleostomi</taxon>
        <taxon>Actinopterygii</taxon>
        <taxon>Neopterygii</taxon>
        <taxon>Teleostei</taxon>
        <taxon>Neoteleostei</taxon>
        <taxon>Acanthomorphata</taxon>
        <taxon>Eupercaria</taxon>
        <taxon>Perciformes</taxon>
        <taxon>Cottioidei</taxon>
        <taxon>Cottales</taxon>
        <taxon>Liparidae</taxon>
        <taxon>Liparis</taxon>
    </lineage>
</organism>
<evidence type="ECO:0000256" key="1">
    <source>
        <dbReference type="SAM" id="MobiDB-lite"/>
    </source>
</evidence>
<gene>
    <name evidence="2" type="ORF">EYF80_060630</name>
</gene>
<feature type="region of interest" description="Disordered" evidence="1">
    <location>
        <begin position="1"/>
        <end position="20"/>
    </location>
</feature>
<feature type="region of interest" description="Disordered" evidence="1">
    <location>
        <begin position="35"/>
        <end position="73"/>
    </location>
</feature>
<evidence type="ECO:0000313" key="3">
    <source>
        <dbReference type="Proteomes" id="UP000314294"/>
    </source>
</evidence>
<protein>
    <submittedName>
        <fullName evidence="2">Uncharacterized protein</fullName>
    </submittedName>
</protein>